<dbReference type="KEGG" id="sdu:111219230"/>
<dbReference type="GO" id="GO:0008289">
    <property type="term" value="F:lipid binding"/>
    <property type="evidence" value="ECO:0007669"/>
    <property type="project" value="InterPro"/>
</dbReference>
<dbReference type="Gene3D" id="3.15.10.10">
    <property type="entry name" value="Bactericidal permeability-increasing protein, domain 1"/>
    <property type="match status" value="1"/>
</dbReference>
<dbReference type="InterPro" id="IPR032942">
    <property type="entry name" value="BPI/LBP/Plunc"/>
</dbReference>
<accession>A0A3B4VAM2</accession>
<dbReference type="InterPro" id="IPR030675">
    <property type="entry name" value="BPI/LBP"/>
</dbReference>
<dbReference type="InterPro" id="IPR017942">
    <property type="entry name" value="Lipid-bd_serum_glycop_N"/>
</dbReference>
<comment type="subcellular location">
    <subcellularLocation>
        <location evidence="1 7">Secreted</location>
    </subcellularLocation>
</comment>
<dbReference type="GeneTree" id="ENSGT01150000286994"/>
<sequence length="484" mass="53276">MLLTVIAVLMLLSCTCGENPAIQVTLTNKGLQYGKHEATDWVQKNLEDVTLPDITGEIDISVLGSIDYTLTGIRIIKCDLPEPSVEFYPDATGFKTSMLGLSVALSGEWMTHYGIIHDGGSFDMAVFSVSVSSVVELGKYADGHLSVNSVSCDAQVGDVDMEFHGGASWIVQQFVNHFKDRIRGEIEIKICPYVKKMIVNLDYHLQAMNVSFDVDQALTLDLSLTDFPFIDVSRLNLGFKGEFYSIKTHVDPPFEAQPFTMPEQQGYMLSMGLSEFTLNSASYGFYSAGGFQVLINNSMIPPGSPVHLNTSLMGPFIPQLPKMFPGLLMDLQVYATEVPMFSFQPDAVKVDFQVAVKAFAIQPNGTQTPLFKLNVDSKFISKVWISGGRAKGSVSMDNFTLMLAGSEVGPFQTDALEIMAKMGINFALAKVNQKLGKGFDLPRMKHAQLVNSVLKMQEGFVALFSDAEVLLTDRRFNRQRDGPV</sequence>
<evidence type="ECO:0000256" key="4">
    <source>
        <dbReference type="ARBA" id="ARBA00023157"/>
    </source>
</evidence>
<dbReference type="GO" id="GO:0005615">
    <property type="term" value="C:extracellular space"/>
    <property type="evidence" value="ECO:0007669"/>
    <property type="project" value="UniProtKB-UniRule"/>
</dbReference>
<dbReference type="CTD" id="100003132"/>
<dbReference type="GeneID" id="111219230"/>
<dbReference type="FunFam" id="3.15.10.10:FF:000001">
    <property type="entry name" value="phospholipid transfer protein-like"/>
    <property type="match status" value="1"/>
</dbReference>
<dbReference type="RefSeq" id="XP_022597564.1">
    <property type="nucleotide sequence ID" value="XM_022741843.1"/>
</dbReference>
<dbReference type="OMA" id="AVTMLFH"/>
<dbReference type="Pfam" id="PF02886">
    <property type="entry name" value="LBP_BPI_CETP_C"/>
    <property type="match status" value="1"/>
</dbReference>
<keyword evidence="5 7" id="KW-0325">Glycoprotein</keyword>
<dbReference type="AlphaFoldDB" id="A0A3B4VAM2"/>
<dbReference type="GO" id="GO:0045087">
    <property type="term" value="P:innate immune response"/>
    <property type="evidence" value="ECO:0007669"/>
    <property type="project" value="UniProtKB-UniRule"/>
</dbReference>
<name>A0A3B4VAM2_SERDU</name>
<proteinExistence type="inferred from homology"/>
<feature type="disulfide bond" evidence="6">
    <location>
        <begin position="152"/>
        <end position="191"/>
    </location>
</feature>
<evidence type="ECO:0000256" key="1">
    <source>
        <dbReference type="ARBA" id="ARBA00004613"/>
    </source>
</evidence>
<keyword evidence="7" id="KW-0391">Immunity</keyword>
<comment type="subunit">
    <text evidence="7">Monomer. Homodimer; disulfide-linked.</text>
</comment>
<keyword evidence="7 8" id="KW-0732">Signal</keyword>
<reference evidence="11" key="2">
    <citation type="submission" date="2025-09" db="UniProtKB">
        <authorList>
            <consortium name="Ensembl"/>
        </authorList>
    </citation>
    <scope>IDENTIFICATION</scope>
</reference>
<evidence type="ECO:0000256" key="5">
    <source>
        <dbReference type="ARBA" id="ARBA00023180"/>
    </source>
</evidence>
<evidence type="ECO:0000259" key="9">
    <source>
        <dbReference type="SMART" id="SM00328"/>
    </source>
</evidence>
<keyword evidence="7" id="KW-0929">Antimicrobial</keyword>
<keyword evidence="7" id="KW-0044">Antibiotic</keyword>
<dbReference type="Proteomes" id="UP000261420">
    <property type="component" value="Unplaced"/>
</dbReference>
<evidence type="ECO:0000256" key="8">
    <source>
        <dbReference type="SAM" id="SignalP"/>
    </source>
</evidence>
<comment type="similarity">
    <text evidence="2">Belongs to the BPI/LBP/Plunc superfamily. BPI/LBP family.</text>
</comment>
<reference evidence="11" key="1">
    <citation type="submission" date="2025-08" db="UniProtKB">
        <authorList>
            <consortium name="Ensembl"/>
        </authorList>
    </citation>
    <scope>IDENTIFICATION</scope>
</reference>
<keyword evidence="4 6" id="KW-1015">Disulfide bond</keyword>
<dbReference type="Pfam" id="PF01273">
    <property type="entry name" value="LBP_BPI_CETP"/>
    <property type="match status" value="1"/>
</dbReference>
<feature type="domain" description="Lipid-binding serum glycoprotein C-terminal" evidence="10">
    <location>
        <begin position="263"/>
        <end position="465"/>
    </location>
</feature>
<evidence type="ECO:0000256" key="2">
    <source>
        <dbReference type="ARBA" id="ARBA00007292"/>
    </source>
</evidence>
<dbReference type="RefSeq" id="XP_022597565.1">
    <property type="nucleotide sequence ID" value="XM_022741844.1"/>
</dbReference>
<evidence type="ECO:0000313" key="11">
    <source>
        <dbReference type="Ensembl" id="ENSSDUP00000027888.1"/>
    </source>
</evidence>
<keyword evidence="3 7" id="KW-0964">Secreted</keyword>
<dbReference type="PANTHER" id="PTHR10504">
    <property type="entry name" value="BACTERICIDAL PERMEABILITY-INCREASING BPI PROTEIN-RELATED"/>
    <property type="match status" value="1"/>
</dbReference>
<dbReference type="SMART" id="SM00328">
    <property type="entry name" value="BPI1"/>
    <property type="match status" value="1"/>
</dbReference>
<evidence type="ECO:0000256" key="3">
    <source>
        <dbReference type="ARBA" id="ARBA00022525"/>
    </source>
</evidence>
<dbReference type="PANTHER" id="PTHR10504:SF132">
    <property type="entry name" value="BACTERICIDAL PERMEABILITY-INCREASING PROTEIN"/>
    <property type="match status" value="1"/>
</dbReference>
<evidence type="ECO:0000256" key="6">
    <source>
        <dbReference type="PIRSR" id="PIRSR002417-50"/>
    </source>
</evidence>
<dbReference type="GO" id="GO:0050829">
    <property type="term" value="P:defense response to Gram-negative bacterium"/>
    <property type="evidence" value="ECO:0007669"/>
    <property type="project" value="UniProtKB-UniRule"/>
</dbReference>
<comment type="function">
    <text evidence="7">The cytotoxic action of BPI is limited to many species of Gram-negative bacteria; this specificity may be explained by a strong affinity of the very basic N-terminal half for the negatively charged lipopolysaccharides that are unique to the Gram-negative bacterial outer envelope.</text>
</comment>
<comment type="domain">
    <text evidence="7">The N-terminal region may be exposed to the interior of the granule, whereas the C-terminal portion may be embedded in the membrane. During phagocytosis and degranulation, proteases may be released and activated and cleave BPI at the junction of the N- and C-terminal portions of the molecule, providing controlled release of the N-terminal antibacterial fragment when bacteria are ingested.</text>
</comment>
<feature type="chain" id="PRO_5017177919" description="Bactericidal permeability-increasing protein" evidence="8">
    <location>
        <begin position="18"/>
        <end position="484"/>
    </location>
</feature>
<dbReference type="SMART" id="SM00329">
    <property type="entry name" value="BPI2"/>
    <property type="match status" value="1"/>
</dbReference>
<feature type="domain" description="Lipid-binding serum glycoprotein N-terminal" evidence="9">
    <location>
        <begin position="26"/>
        <end position="248"/>
    </location>
</feature>
<dbReference type="SUPFAM" id="SSF55394">
    <property type="entry name" value="Bactericidal permeability-increasing protein, BPI"/>
    <property type="match status" value="2"/>
</dbReference>
<keyword evidence="7" id="KW-0399">Innate immunity</keyword>
<protein>
    <recommendedName>
        <fullName evidence="7">Bactericidal permeability-increasing protein</fullName>
        <shortName evidence="7">BPI</shortName>
    </recommendedName>
</protein>
<dbReference type="Ensembl" id="ENSSDUT00000028378.1">
    <property type="protein sequence ID" value="ENSSDUP00000027888.1"/>
    <property type="gene ID" value="ENSSDUG00000020147.1"/>
</dbReference>
<evidence type="ECO:0000256" key="7">
    <source>
        <dbReference type="RuleBase" id="RU369039"/>
    </source>
</evidence>
<dbReference type="Gene3D" id="3.15.20.10">
    <property type="entry name" value="Bactericidal permeability-increasing protein, domain 2"/>
    <property type="match status" value="1"/>
</dbReference>
<evidence type="ECO:0000259" key="10">
    <source>
        <dbReference type="SMART" id="SM00329"/>
    </source>
</evidence>
<dbReference type="InterPro" id="IPR001124">
    <property type="entry name" value="Lipid-bd_serum_glycop_C"/>
</dbReference>
<dbReference type="InterPro" id="IPR017943">
    <property type="entry name" value="Bactericidal_perm-incr_a/b_dom"/>
</dbReference>
<feature type="signal peptide" evidence="8">
    <location>
        <begin position="1"/>
        <end position="17"/>
    </location>
</feature>
<dbReference type="PIRSF" id="PIRSF002417">
    <property type="entry name" value="Lipid_binding_protein"/>
    <property type="match status" value="1"/>
</dbReference>
<evidence type="ECO:0000313" key="12">
    <source>
        <dbReference type="Proteomes" id="UP000261420"/>
    </source>
</evidence>
<keyword evidence="12" id="KW-1185">Reference proteome</keyword>
<organism evidence="11 12">
    <name type="scientific">Seriola dumerili</name>
    <name type="common">Greater amberjack</name>
    <name type="synonym">Caranx dumerili</name>
    <dbReference type="NCBI Taxonomy" id="41447"/>
    <lineage>
        <taxon>Eukaryota</taxon>
        <taxon>Metazoa</taxon>
        <taxon>Chordata</taxon>
        <taxon>Craniata</taxon>
        <taxon>Vertebrata</taxon>
        <taxon>Euteleostomi</taxon>
        <taxon>Actinopterygii</taxon>
        <taxon>Neopterygii</taxon>
        <taxon>Teleostei</taxon>
        <taxon>Neoteleostei</taxon>
        <taxon>Acanthomorphata</taxon>
        <taxon>Carangaria</taxon>
        <taxon>Carangiformes</taxon>
        <taxon>Carangidae</taxon>
        <taxon>Seriola</taxon>
    </lineage>
</organism>
<dbReference type="FunFam" id="3.15.20.10:FF:000001">
    <property type="entry name" value="Phospholipid transfer protein"/>
    <property type="match status" value="1"/>
</dbReference>
<comment type="domain">
    <text evidence="7">The N- and C-terminal barrels adopt an identical fold despite having only 13% of conserved residues.</text>
</comment>
<dbReference type="STRING" id="41447.ENSSDUP00000027888"/>